<feature type="domain" description="Knr4/Smi1-like" evidence="1">
    <location>
        <begin position="28"/>
        <end position="144"/>
    </location>
</feature>
<evidence type="ECO:0000259" key="1">
    <source>
        <dbReference type="SMART" id="SM00860"/>
    </source>
</evidence>
<dbReference type="Proteomes" id="UP000682403">
    <property type="component" value="Unassembled WGS sequence"/>
</dbReference>
<dbReference type="Pfam" id="PF14568">
    <property type="entry name" value="SUKH_6"/>
    <property type="match status" value="1"/>
</dbReference>
<protein>
    <submittedName>
        <fullName evidence="2">SMI1/KNR4 family protein</fullName>
    </submittedName>
</protein>
<sequence length="155" mass="18525">MPNFEDYKIYISSINDEENKTKKHVFFSLDEDVKEAEERLQMKFPGELKSLYKELGYGFLCNHDKTRRDRIMDPHSIADFILDEDEFIDEDVKELYPDHMLVFFEIGSGNYLTLDLRQEDSNGTCPIYYFDTKIADSIIDFMNEMDKEIDYYINF</sequence>
<dbReference type="SMART" id="SM00860">
    <property type="entry name" value="SMI1_KNR4"/>
    <property type="match status" value="1"/>
</dbReference>
<dbReference type="EMBL" id="JAGVRK010000001">
    <property type="protein sequence ID" value="MBS2970797.1"/>
    <property type="molecule type" value="Genomic_DNA"/>
</dbReference>
<dbReference type="InterPro" id="IPR018958">
    <property type="entry name" value="Knr4/Smi1-like_dom"/>
</dbReference>
<dbReference type="RefSeq" id="WP_211561461.1">
    <property type="nucleotide sequence ID" value="NZ_JAGVRK010000001.1"/>
</dbReference>
<accession>A0ABS5LJ99</accession>
<dbReference type="SUPFAM" id="SSF160631">
    <property type="entry name" value="SMI1/KNR4-like"/>
    <property type="match status" value="1"/>
</dbReference>
<reference evidence="2 3" key="1">
    <citation type="submission" date="2021-04" db="EMBL/GenBank/DDBJ databases">
        <title>Metabacillus sp. strain KIGAM252 whole genome sequence.</title>
        <authorList>
            <person name="Seo M.-J."/>
            <person name="Cho E.-S."/>
            <person name="Hwang C.Y."/>
            <person name="Yoon D.J."/>
        </authorList>
    </citation>
    <scope>NUCLEOTIDE SEQUENCE [LARGE SCALE GENOMIC DNA]</scope>
    <source>
        <strain evidence="2 3">KIGAM252</strain>
    </source>
</reference>
<keyword evidence="3" id="KW-1185">Reference proteome</keyword>
<evidence type="ECO:0000313" key="2">
    <source>
        <dbReference type="EMBL" id="MBS2970797.1"/>
    </source>
</evidence>
<proteinExistence type="predicted"/>
<evidence type="ECO:0000313" key="3">
    <source>
        <dbReference type="Proteomes" id="UP000682403"/>
    </source>
</evidence>
<gene>
    <name evidence="2" type="ORF">J9317_18815</name>
</gene>
<dbReference type="InterPro" id="IPR037883">
    <property type="entry name" value="Knr4/Smi1-like_sf"/>
</dbReference>
<comment type="caution">
    <text evidence="2">The sequence shown here is derived from an EMBL/GenBank/DDBJ whole genome shotgun (WGS) entry which is preliminary data.</text>
</comment>
<organism evidence="2 3">
    <name type="scientific">Metabacillus flavus</name>
    <dbReference type="NCBI Taxonomy" id="2823519"/>
    <lineage>
        <taxon>Bacteria</taxon>
        <taxon>Bacillati</taxon>
        <taxon>Bacillota</taxon>
        <taxon>Bacilli</taxon>
        <taxon>Bacillales</taxon>
        <taxon>Bacillaceae</taxon>
        <taxon>Metabacillus</taxon>
    </lineage>
</organism>
<dbReference type="Gene3D" id="3.40.1580.10">
    <property type="entry name" value="SMI1/KNR4-like"/>
    <property type="match status" value="1"/>
</dbReference>
<name>A0ABS5LJ99_9BACI</name>